<gene>
    <name evidence="2" type="ORF">NFX39_04135</name>
</gene>
<evidence type="ECO:0000313" key="3">
    <source>
        <dbReference type="Proteomes" id="UP001523234"/>
    </source>
</evidence>
<reference evidence="2 3" key="1">
    <citation type="submission" date="2022-06" db="EMBL/GenBank/DDBJ databases">
        <title>Fructobacillus taiwanensis sp. nov., isolated from the honeybee.</title>
        <authorList>
            <person name="Chen Y.-S."/>
            <person name="Wang L.-T."/>
            <person name="Lee Y.-S."/>
            <person name="Chang Y.-C."/>
            <person name="Wu H.-C."/>
            <person name="Liao C.-Y."/>
            <person name="Chen W.-H."/>
            <person name="Deng J.-N."/>
            <person name="Wang Y.-H."/>
        </authorList>
    </citation>
    <scope>NUCLEOTIDE SEQUENCE [LARGE SCALE GENOMIC DNA]</scope>
    <source>
        <strain evidence="2 3">W13</strain>
    </source>
</reference>
<sequence length="420" mass="46963">MAETWQENDWLLSLQQSQKENTNTVMVAFSRPAYKKQTTERALLSYLLAVCSKRYTNQQEVSQKLMDLYGATYAVKVLSYGDQNLLLFSLTFVREDVVAEEGLTQEALTFLKDMVFGFDEKLLSSEPNLVEAERQNLKQAILSRHDDKVQLALDEARQLVFSDESLQESILGDAATLDVLSLSDLKLAYEDMLSNDTRLFACSGTLAKKDVEESMATWPKAAKDASVEYAGKGELAPNGNKSIEKEGLGQAALVMNYRLAFEQVELGSLVVANALFGGTAASRLFRVVRERESLVYNISSRLQADLNLMTVVAECPKDKVNRVKKMVNRELADLADGNIVEDELKRAKQTVLNDRLIRMDSPTFVNLEALLKMIQKDPIQNEELMKQIEEASCASVSKLARQITEQSTLILSGKEVEDDS</sequence>
<dbReference type="InterPro" id="IPR050361">
    <property type="entry name" value="MPP/UQCRC_Complex"/>
</dbReference>
<dbReference type="PANTHER" id="PTHR11851">
    <property type="entry name" value="METALLOPROTEASE"/>
    <property type="match status" value="1"/>
</dbReference>
<dbReference type="Proteomes" id="UP001523234">
    <property type="component" value="Unassembled WGS sequence"/>
</dbReference>
<dbReference type="EMBL" id="JAMWYK010000003">
    <property type="protein sequence ID" value="MCO0832279.1"/>
    <property type="molecule type" value="Genomic_DNA"/>
</dbReference>
<dbReference type="Pfam" id="PF05193">
    <property type="entry name" value="Peptidase_M16_C"/>
    <property type="match status" value="1"/>
</dbReference>
<accession>A0ABT0ZQK6</accession>
<evidence type="ECO:0000313" key="2">
    <source>
        <dbReference type="EMBL" id="MCO0832279.1"/>
    </source>
</evidence>
<name>A0ABT0ZQK6_9LACO</name>
<feature type="domain" description="Peptidase M16 C-terminal" evidence="1">
    <location>
        <begin position="208"/>
        <end position="350"/>
    </location>
</feature>
<protein>
    <submittedName>
        <fullName evidence="2">Insulinase family protein</fullName>
    </submittedName>
</protein>
<dbReference type="RefSeq" id="WP_252443289.1">
    <property type="nucleotide sequence ID" value="NZ_JAMWYK010000003.1"/>
</dbReference>
<proteinExistence type="predicted"/>
<comment type="caution">
    <text evidence="2">The sequence shown here is derived from an EMBL/GenBank/DDBJ whole genome shotgun (WGS) entry which is preliminary data.</text>
</comment>
<dbReference type="InterPro" id="IPR007863">
    <property type="entry name" value="Peptidase_M16_C"/>
</dbReference>
<evidence type="ECO:0000259" key="1">
    <source>
        <dbReference type="Pfam" id="PF05193"/>
    </source>
</evidence>
<keyword evidence="3" id="KW-1185">Reference proteome</keyword>
<organism evidence="2 3">
    <name type="scientific">Fructobacillus apis</name>
    <dbReference type="NCBI Taxonomy" id="2935017"/>
    <lineage>
        <taxon>Bacteria</taxon>
        <taxon>Bacillati</taxon>
        <taxon>Bacillota</taxon>
        <taxon>Bacilli</taxon>
        <taxon>Lactobacillales</taxon>
        <taxon>Lactobacillaceae</taxon>
        <taxon>Fructobacillus</taxon>
    </lineage>
</organism>
<dbReference type="Gene3D" id="3.30.830.10">
    <property type="entry name" value="Metalloenzyme, LuxS/M16 peptidase-like"/>
    <property type="match status" value="2"/>
</dbReference>
<dbReference type="SUPFAM" id="SSF63411">
    <property type="entry name" value="LuxS/MPP-like metallohydrolase"/>
    <property type="match status" value="2"/>
</dbReference>
<dbReference type="PANTHER" id="PTHR11851:SF186">
    <property type="entry name" value="INACTIVE METALLOPROTEASE YMFF-RELATED"/>
    <property type="match status" value="1"/>
</dbReference>
<dbReference type="InterPro" id="IPR011249">
    <property type="entry name" value="Metalloenz_LuxS/M16"/>
</dbReference>